<dbReference type="AlphaFoldDB" id="B3RR51"/>
<protein>
    <recommendedName>
        <fullName evidence="2">Protein kinase domain-containing protein</fullName>
    </recommendedName>
</protein>
<evidence type="ECO:0000256" key="1">
    <source>
        <dbReference type="SAM" id="MobiDB-lite"/>
    </source>
</evidence>
<dbReference type="HOGENOM" id="CLU_534587_0_0_1"/>
<reference evidence="3 4" key="1">
    <citation type="journal article" date="2008" name="Nature">
        <title>The Trichoplax genome and the nature of placozoans.</title>
        <authorList>
            <person name="Srivastava M."/>
            <person name="Begovic E."/>
            <person name="Chapman J."/>
            <person name="Putnam N.H."/>
            <person name="Hellsten U."/>
            <person name="Kawashima T."/>
            <person name="Kuo A."/>
            <person name="Mitros T."/>
            <person name="Salamov A."/>
            <person name="Carpenter M.L."/>
            <person name="Signorovitch A.Y."/>
            <person name="Moreno M.A."/>
            <person name="Kamm K."/>
            <person name="Grimwood J."/>
            <person name="Schmutz J."/>
            <person name="Shapiro H."/>
            <person name="Grigoriev I.V."/>
            <person name="Buss L.W."/>
            <person name="Schierwater B."/>
            <person name="Dellaporta S.L."/>
            <person name="Rokhsar D.S."/>
        </authorList>
    </citation>
    <scope>NUCLEOTIDE SEQUENCE [LARGE SCALE GENOMIC DNA]</scope>
    <source>
        <strain evidence="3 4">Grell-BS-1999</strain>
    </source>
</reference>
<feature type="region of interest" description="Disordered" evidence="1">
    <location>
        <begin position="143"/>
        <end position="167"/>
    </location>
</feature>
<evidence type="ECO:0000313" key="3">
    <source>
        <dbReference type="EMBL" id="EDV26817.1"/>
    </source>
</evidence>
<dbReference type="PROSITE" id="PS50011">
    <property type="entry name" value="PROTEIN_KINASE_DOM"/>
    <property type="match status" value="1"/>
</dbReference>
<dbReference type="KEGG" id="tad:TRIADDRAFT_54111"/>
<dbReference type="FunFam" id="1.10.510.10:FF:001304">
    <property type="entry name" value="Kinase suppressor of Ras 2"/>
    <property type="match status" value="1"/>
</dbReference>
<dbReference type="InterPro" id="IPR000719">
    <property type="entry name" value="Prot_kinase_dom"/>
</dbReference>
<dbReference type="InterPro" id="IPR011009">
    <property type="entry name" value="Kinase-like_dom_sf"/>
</dbReference>
<proteinExistence type="predicted"/>
<dbReference type="GO" id="GO:0007165">
    <property type="term" value="P:signal transduction"/>
    <property type="evidence" value="ECO:0000318"/>
    <property type="project" value="GO_Central"/>
</dbReference>
<dbReference type="GeneID" id="6751493"/>
<dbReference type="Gene3D" id="1.10.510.10">
    <property type="entry name" value="Transferase(Phosphotransferase) domain 1"/>
    <property type="match status" value="1"/>
</dbReference>
<accession>B3RR51</accession>
<dbReference type="GO" id="GO:0005737">
    <property type="term" value="C:cytoplasm"/>
    <property type="evidence" value="ECO:0000318"/>
    <property type="project" value="GO_Central"/>
</dbReference>
<evidence type="ECO:0000259" key="2">
    <source>
        <dbReference type="PROSITE" id="PS50011"/>
    </source>
</evidence>
<dbReference type="GO" id="GO:0004672">
    <property type="term" value="F:protein kinase activity"/>
    <property type="evidence" value="ECO:0000318"/>
    <property type="project" value="GO_Central"/>
</dbReference>
<name>B3RR51_TRIAD</name>
<dbReference type="SUPFAM" id="SSF56112">
    <property type="entry name" value="Protein kinase-like (PK-like)"/>
    <property type="match status" value="1"/>
</dbReference>
<dbReference type="eggNOG" id="KOG0193">
    <property type="taxonomic scope" value="Eukaryota"/>
</dbReference>
<dbReference type="STRING" id="10228.B3RR51"/>
<dbReference type="EMBL" id="DS985243">
    <property type="protein sequence ID" value="EDV26817.1"/>
    <property type="molecule type" value="Genomic_DNA"/>
</dbReference>
<dbReference type="Gene3D" id="3.30.200.20">
    <property type="entry name" value="Phosphorylase Kinase, domain 1"/>
    <property type="match status" value="1"/>
</dbReference>
<dbReference type="RefSeq" id="XP_002110813.1">
    <property type="nucleotide sequence ID" value="XM_002110777.1"/>
</dbReference>
<gene>
    <name evidence="3" type="ORF">TRIADDRAFT_54111</name>
</gene>
<dbReference type="InParanoid" id="B3RR51"/>
<keyword evidence="4" id="KW-1185">Reference proteome</keyword>
<dbReference type="GO" id="GO:0005524">
    <property type="term" value="F:ATP binding"/>
    <property type="evidence" value="ECO:0007669"/>
    <property type="project" value="InterPro"/>
</dbReference>
<dbReference type="InterPro" id="IPR051681">
    <property type="entry name" value="Ser/Thr_Kinases-Pseudokinases"/>
</dbReference>
<feature type="domain" description="Protein kinase" evidence="2">
    <location>
        <begin position="230"/>
        <end position="495"/>
    </location>
</feature>
<sequence length="510" mass="58095">MTTTIQTTSRDIILSTQPEDLRKQQDRFSNSCHFSELNQSHTVDESLLCRDKTSTFGLEMHCDSHSDPNICTPGVKNANFFGSTADESDLQSVQYHSQASYTNDEDSLLPSSASSIYSSSFYSDSFNSLSGLVTSPNTLPMHSSQFLMPPSPAPSERRHSITSTWPQSAGHHFPMDNTQFSYQGTPVSSPPYNGHNNYERLHLVSGDAFDDQFEELKESLKEWLVLLCDLKFGDRLKTGYKGSIYKGRWHGEVMIHTRENLNKKEISDLWQEVSILSMIRHDNISLFMGACFEPPFYAIITSMRKGHSLYHHTHHRHDKLSMKTKLQIARQIAHGMGYLHAKGIVHTKLCSRNIFLESKVKISITDYSTYNGTSYRSENTSIIPHGHLTYISPELMRTMIVDPPNFNMSMPYTYYSDMYAFGTILYELVAFEWPFAGEPEDVTIWKIGNGCKQSLNHINCPPKLKKIINMCWSHNIAQRPQFVDMAKSLQNNPIEGLILAETIDYVVNYC</sequence>
<dbReference type="PANTHER" id="PTHR44329">
    <property type="entry name" value="SERINE/THREONINE-PROTEIN KINASE TNNI3K-RELATED"/>
    <property type="match status" value="1"/>
</dbReference>
<dbReference type="PANTHER" id="PTHR44329:SF253">
    <property type="entry name" value="KINASE SUPPRESSOR OF RAS 2"/>
    <property type="match status" value="1"/>
</dbReference>
<dbReference type="Pfam" id="PF07714">
    <property type="entry name" value="PK_Tyr_Ser-Thr"/>
    <property type="match status" value="1"/>
</dbReference>
<evidence type="ECO:0000313" key="4">
    <source>
        <dbReference type="Proteomes" id="UP000009022"/>
    </source>
</evidence>
<dbReference type="PhylomeDB" id="B3RR51"/>
<dbReference type="InterPro" id="IPR001245">
    <property type="entry name" value="Ser-Thr/Tyr_kinase_cat_dom"/>
</dbReference>
<dbReference type="CTD" id="6751493"/>
<dbReference type="OrthoDB" id="774951at2759"/>
<dbReference type="Proteomes" id="UP000009022">
    <property type="component" value="Unassembled WGS sequence"/>
</dbReference>
<organism evidence="3 4">
    <name type="scientific">Trichoplax adhaerens</name>
    <name type="common">Trichoplax reptans</name>
    <dbReference type="NCBI Taxonomy" id="10228"/>
    <lineage>
        <taxon>Eukaryota</taxon>
        <taxon>Metazoa</taxon>
        <taxon>Placozoa</taxon>
        <taxon>Uniplacotomia</taxon>
        <taxon>Trichoplacea</taxon>
        <taxon>Trichoplacidae</taxon>
        <taxon>Trichoplax</taxon>
    </lineage>
</organism>